<proteinExistence type="predicted"/>
<dbReference type="InterPro" id="IPR002502">
    <property type="entry name" value="Amidase_domain"/>
</dbReference>
<evidence type="ECO:0000313" key="7">
    <source>
        <dbReference type="Proteomes" id="UP000597444"/>
    </source>
</evidence>
<evidence type="ECO:0000256" key="1">
    <source>
        <dbReference type="ARBA" id="ARBA00001561"/>
    </source>
</evidence>
<gene>
    <name evidence="6" type="ORF">KSF_095480</name>
</gene>
<comment type="caution">
    <text evidence="6">The sequence shown here is derived from an EMBL/GenBank/DDBJ whole genome shotgun (WGS) entry which is preliminary data.</text>
</comment>
<dbReference type="AlphaFoldDB" id="A0A8J3IVY8"/>
<dbReference type="PANTHER" id="PTHR30417">
    <property type="entry name" value="N-ACETYLMURAMOYL-L-ALANINE AMIDASE AMID"/>
    <property type="match status" value="1"/>
</dbReference>
<keyword evidence="3" id="KW-0378">Hydrolase</keyword>
<keyword evidence="7" id="KW-1185">Reference proteome</keyword>
<dbReference type="Pfam" id="PF01510">
    <property type="entry name" value="Amidase_2"/>
    <property type="match status" value="1"/>
</dbReference>
<dbReference type="EMBL" id="BNJK01000002">
    <property type="protein sequence ID" value="GHO99500.1"/>
    <property type="molecule type" value="Genomic_DNA"/>
</dbReference>
<evidence type="ECO:0000256" key="2">
    <source>
        <dbReference type="ARBA" id="ARBA00011901"/>
    </source>
</evidence>
<dbReference type="Proteomes" id="UP000597444">
    <property type="component" value="Unassembled WGS sequence"/>
</dbReference>
<sequence>MRKKRLLFYGTLLLVIVAVAGVGLFRLIEYAIQQANPLETAFEQAANESQVPLALLKAVAYSETRFDMHNLQGNTVGPGAYGIMNVVNSKKTPDPMGRAAKALGISPLKIKTDAATNIRAGAVLLKEYALQLSPKKTLPTSLNGWRGAVALYEGARYSYVVNLYVTTVYKAIQNGFKVQTASGETIELAAQPVNTQSLTNSELPALAKMPAGCTTQDTQNNQVDYPGAVNCILNPAQHDCDKVPGTNAPCNYFPDTRPKDFDISQVVIHDIEGNAARALSAFLNPDSTAASHYIVGSDGTVYQVIHDHDVAFHAANLWYNQHSIGIEHEGYATSGNVWYTSATYQASAKLTAYLAQKYNIPLEHDHIVAHGTVQAPTLSGIPNHVDPGQYWQWDYYLNLIHQQGVAYPQTPANKHLLSLHLPANAPFDTSNFFYLYNSPKLDADNLLPQVANSTDTTDETNTVEAATSYYYLDKKPDEHGFGIMMYQIWYGESSNAHKNPSDQFMHARLAWLAVPEGLASEGQGIAVKLHSTDGKPIPISGSPKTNTATTDYHIGDAPDGAIFVSAYSVPGDKTVSQWYEINYNHRQAWVPDSAVEIVS</sequence>
<dbReference type="FunFam" id="3.40.80.10:FF:000006">
    <property type="entry name" value="N-acetylmuramoyl-L-alanine amidase"/>
    <property type="match status" value="1"/>
</dbReference>
<evidence type="ECO:0000313" key="6">
    <source>
        <dbReference type="EMBL" id="GHO99500.1"/>
    </source>
</evidence>
<evidence type="ECO:0000256" key="3">
    <source>
        <dbReference type="ARBA" id="ARBA00022801"/>
    </source>
</evidence>
<comment type="catalytic activity">
    <reaction evidence="1">
        <text>Hydrolyzes the link between N-acetylmuramoyl residues and L-amino acid residues in certain cell-wall glycopeptides.</text>
        <dbReference type="EC" id="3.5.1.28"/>
    </reaction>
</comment>
<reference evidence="6" key="1">
    <citation type="submission" date="2020-10" db="EMBL/GenBank/DDBJ databases">
        <title>Taxonomic study of unclassified bacteria belonging to the class Ktedonobacteria.</title>
        <authorList>
            <person name="Yabe S."/>
            <person name="Wang C.M."/>
            <person name="Zheng Y."/>
            <person name="Sakai Y."/>
            <person name="Cavaletti L."/>
            <person name="Monciardini P."/>
            <person name="Donadio S."/>
        </authorList>
    </citation>
    <scope>NUCLEOTIDE SEQUENCE</scope>
    <source>
        <strain evidence="6">ID150040</strain>
    </source>
</reference>
<name>A0A8J3IVY8_9CHLR</name>
<accession>A0A8J3IVY8</accession>
<feature type="domain" description="N-acetylmuramoyl-L-alanine amidase" evidence="5">
    <location>
        <begin position="251"/>
        <end position="388"/>
    </location>
</feature>
<dbReference type="InterPro" id="IPR051206">
    <property type="entry name" value="NAMLAA_amidase_2"/>
</dbReference>
<keyword evidence="4" id="KW-0961">Cell wall biogenesis/degradation</keyword>
<dbReference type="PANTHER" id="PTHR30417:SF1">
    <property type="entry name" value="N-ACETYLMURAMOYL-L-ALANINE AMIDASE AMID"/>
    <property type="match status" value="1"/>
</dbReference>
<dbReference type="GO" id="GO:0008745">
    <property type="term" value="F:N-acetylmuramoyl-L-alanine amidase activity"/>
    <property type="evidence" value="ECO:0007669"/>
    <property type="project" value="UniProtKB-EC"/>
</dbReference>
<dbReference type="InterPro" id="IPR036505">
    <property type="entry name" value="Amidase/PGRP_sf"/>
</dbReference>
<dbReference type="GO" id="GO:0009253">
    <property type="term" value="P:peptidoglycan catabolic process"/>
    <property type="evidence" value="ECO:0007669"/>
    <property type="project" value="InterPro"/>
</dbReference>
<dbReference type="CDD" id="cd06583">
    <property type="entry name" value="PGRP"/>
    <property type="match status" value="1"/>
</dbReference>
<dbReference type="RefSeq" id="WP_220210141.1">
    <property type="nucleotide sequence ID" value="NZ_BNJK01000002.1"/>
</dbReference>
<protein>
    <recommendedName>
        <fullName evidence="2">N-acetylmuramoyl-L-alanine amidase</fullName>
        <ecNumber evidence="2">3.5.1.28</ecNumber>
    </recommendedName>
</protein>
<dbReference type="GO" id="GO:0071555">
    <property type="term" value="P:cell wall organization"/>
    <property type="evidence" value="ECO:0007669"/>
    <property type="project" value="UniProtKB-KW"/>
</dbReference>
<dbReference type="GO" id="GO:0009254">
    <property type="term" value="P:peptidoglycan turnover"/>
    <property type="evidence" value="ECO:0007669"/>
    <property type="project" value="TreeGrafter"/>
</dbReference>
<dbReference type="SMART" id="SM00644">
    <property type="entry name" value="Ami_2"/>
    <property type="match status" value="1"/>
</dbReference>
<organism evidence="6 7">
    <name type="scientific">Reticulibacter mediterranei</name>
    <dbReference type="NCBI Taxonomy" id="2778369"/>
    <lineage>
        <taxon>Bacteria</taxon>
        <taxon>Bacillati</taxon>
        <taxon>Chloroflexota</taxon>
        <taxon>Ktedonobacteria</taxon>
        <taxon>Ktedonobacterales</taxon>
        <taxon>Reticulibacteraceae</taxon>
        <taxon>Reticulibacter</taxon>
    </lineage>
</organism>
<evidence type="ECO:0000256" key="4">
    <source>
        <dbReference type="ARBA" id="ARBA00023316"/>
    </source>
</evidence>
<evidence type="ECO:0000259" key="5">
    <source>
        <dbReference type="SMART" id="SM00644"/>
    </source>
</evidence>
<dbReference type="Gene3D" id="3.40.80.10">
    <property type="entry name" value="Peptidoglycan recognition protein-like"/>
    <property type="match status" value="1"/>
</dbReference>
<dbReference type="InterPro" id="IPR023346">
    <property type="entry name" value="Lysozyme-like_dom_sf"/>
</dbReference>
<dbReference type="SUPFAM" id="SSF55846">
    <property type="entry name" value="N-acetylmuramoyl-L-alanine amidase-like"/>
    <property type="match status" value="1"/>
</dbReference>
<dbReference type="Gene3D" id="1.10.530.10">
    <property type="match status" value="1"/>
</dbReference>
<dbReference type="SUPFAM" id="SSF53955">
    <property type="entry name" value="Lysozyme-like"/>
    <property type="match status" value="1"/>
</dbReference>
<dbReference type="EC" id="3.5.1.28" evidence="2"/>